<sequence length="416" mass="47705">MVDAHVYRGHFPCRLFGCLAIPLDQQGDAHVFTLGLCDNGEPCFAKVQSFNVKTADMDFKDSIKQISERIESLKDNLKTEEATKTALILPFLSALGYDVFNPLEVLPEMSCDIGMKKGEKIDYAILKDGEPIILIECKHWEQDLNLYDNQLIRYFNVSKAKFGVLTNGIIYKFYTDLAEPNKMDEKPFLEVNLLEMKDAQVEELKKFHRSYFDVDNILSSASELKYMGELKAAISKEFANPSPDFVRFFGKQVYDGVFSQKVLEQFTALTKRTIGSYINDIISDRLKAAIKTDEEATATEQKTAENTEEQPAEPETNEDGIVTTEEELEAFFIVKSIIRSVVTSDRITYKDTRSYFGVQIDNNVRKTVVRFYFNQPKNKRIAIISEDKSERMYKVQTLDEIYNYADELTEAAKRYV</sequence>
<dbReference type="GO" id="GO:0005524">
    <property type="term" value="F:ATP binding"/>
    <property type="evidence" value="ECO:0007669"/>
    <property type="project" value="UniProtKB-KW"/>
</dbReference>
<protein>
    <recommendedName>
        <fullName evidence="2">Restriction endonuclease type I HsdR N-terminal domain-containing protein</fullName>
    </recommendedName>
</protein>
<feature type="compositionally biased region" description="Acidic residues" evidence="1">
    <location>
        <begin position="306"/>
        <end position="320"/>
    </location>
</feature>
<proteinExistence type="predicted"/>
<dbReference type="InterPro" id="IPR007409">
    <property type="entry name" value="Restrct_endonuc_type1_HsdR_N"/>
</dbReference>
<dbReference type="GO" id="GO:0009307">
    <property type="term" value="P:DNA restriction-modification system"/>
    <property type="evidence" value="ECO:0007669"/>
    <property type="project" value="UniProtKB-KW"/>
</dbReference>
<evidence type="ECO:0000256" key="1">
    <source>
        <dbReference type="SAM" id="MobiDB-lite"/>
    </source>
</evidence>
<organism evidence="3">
    <name type="scientific">Siphoviridae sp. ctOiG6</name>
    <dbReference type="NCBI Taxonomy" id="2826313"/>
    <lineage>
        <taxon>Viruses</taxon>
        <taxon>Duplodnaviria</taxon>
        <taxon>Heunggongvirae</taxon>
        <taxon>Uroviricota</taxon>
        <taxon>Caudoviricetes</taxon>
    </lineage>
</organism>
<feature type="region of interest" description="Disordered" evidence="1">
    <location>
        <begin position="293"/>
        <end position="320"/>
    </location>
</feature>
<dbReference type="EMBL" id="BK015038">
    <property type="protein sequence ID" value="DAD88227.1"/>
    <property type="molecule type" value="Genomic_DNA"/>
</dbReference>
<reference evidence="3" key="1">
    <citation type="journal article" date="2021" name="Proc. Natl. Acad. Sci. U.S.A.">
        <title>A Catalog of Tens of Thousands of Viruses from Human Metagenomes Reveals Hidden Associations with Chronic Diseases.</title>
        <authorList>
            <person name="Tisza M.J."/>
            <person name="Buck C.B."/>
        </authorList>
    </citation>
    <scope>NUCLEOTIDE SEQUENCE</scope>
    <source>
        <strain evidence="3">CtOiG6</strain>
    </source>
</reference>
<evidence type="ECO:0000259" key="2">
    <source>
        <dbReference type="Pfam" id="PF04313"/>
    </source>
</evidence>
<dbReference type="GO" id="GO:0003677">
    <property type="term" value="F:DNA binding"/>
    <property type="evidence" value="ECO:0007669"/>
    <property type="project" value="UniProtKB-KW"/>
</dbReference>
<name>A0A8S5N260_9CAUD</name>
<accession>A0A8S5N260</accession>
<evidence type="ECO:0000313" key="3">
    <source>
        <dbReference type="EMBL" id="DAD88227.1"/>
    </source>
</evidence>
<feature type="domain" description="Restriction endonuclease type I HsdR N-terminal" evidence="2">
    <location>
        <begin position="102"/>
        <end position="181"/>
    </location>
</feature>
<dbReference type="GO" id="GO:0009035">
    <property type="term" value="F:type I site-specific deoxyribonuclease activity"/>
    <property type="evidence" value="ECO:0007669"/>
    <property type="project" value="UniProtKB-EC"/>
</dbReference>
<dbReference type="Pfam" id="PF04313">
    <property type="entry name" value="HSDR_N"/>
    <property type="match status" value="1"/>
</dbReference>